<proteinExistence type="predicted"/>
<dbReference type="OrthoDB" id="10254930at2759"/>
<dbReference type="Proteomes" id="UP000287033">
    <property type="component" value="Unassembled WGS sequence"/>
</dbReference>
<dbReference type="SUPFAM" id="SSF52047">
    <property type="entry name" value="RNI-like"/>
    <property type="match status" value="1"/>
</dbReference>
<evidence type="ECO:0000313" key="1">
    <source>
        <dbReference type="EMBL" id="GCC38912.1"/>
    </source>
</evidence>
<dbReference type="AlphaFoldDB" id="A0A401T8H5"/>
<name>A0A401T8H5_CHIPU</name>
<accession>A0A401T8H5</accession>
<organism evidence="1 2">
    <name type="scientific">Chiloscyllium punctatum</name>
    <name type="common">Brownbanded bambooshark</name>
    <name type="synonym">Hemiscyllium punctatum</name>
    <dbReference type="NCBI Taxonomy" id="137246"/>
    <lineage>
        <taxon>Eukaryota</taxon>
        <taxon>Metazoa</taxon>
        <taxon>Chordata</taxon>
        <taxon>Craniata</taxon>
        <taxon>Vertebrata</taxon>
        <taxon>Chondrichthyes</taxon>
        <taxon>Elasmobranchii</taxon>
        <taxon>Galeomorphii</taxon>
        <taxon>Galeoidea</taxon>
        <taxon>Orectolobiformes</taxon>
        <taxon>Hemiscylliidae</taxon>
        <taxon>Chiloscyllium</taxon>
    </lineage>
</organism>
<feature type="non-terminal residue" evidence="1">
    <location>
        <position position="1"/>
    </location>
</feature>
<dbReference type="PANTHER" id="PTHR12904:SF23">
    <property type="entry name" value="PROTEIN ZER-1 HOMOLOG"/>
    <property type="match status" value="1"/>
</dbReference>
<dbReference type="InterPro" id="IPR032675">
    <property type="entry name" value="LRR_dom_sf"/>
</dbReference>
<protein>
    <submittedName>
        <fullName evidence="1">Uncharacterized protein</fullName>
    </submittedName>
</protein>
<evidence type="ECO:0000313" key="2">
    <source>
        <dbReference type="Proteomes" id="UP000287033"/>
    </source>
</evidence>
<dbReference type="InterPro" id="IPR051341">
    <property type="entry name" value="Zyg-11_UBL_adapter"/>
</dbReference>
<keyword evidence="2" id="KW-1185">Reference proteome</keyword>
<feature type="non-terminal residue" evidence="1">
    <location>
        <position position="226"/>
    </location>
</feature>
<reference evidence="1 2" key="1">
    <citation type="journal article" date="2018" name="Nat. Ecol. Evol.">
        <title>Shark genomes provide insights into elasmobranch evolution and the origin of vertebrates.</title>
        <authorList>
            <person name="Hara Y"/>
            <person name="Yamaguchi K"/>
            <person name="Onimaru K"/>
            <person name="Kadota M"/>
            <person name="Koyanagi M"/>
            <person name="Keeley SD"/>
            <person name="Tatsumi K"/>
            <person name="Tanaka K"/>
            <person name="Motone F"/>
            <person name="Kageyama Y"/>
            <person name="Nozu R"/>
            <person name="Adachi N"/>
            <person name="Nishimura O"/>
            <person name="Nakagawa R"/>
            <person name="Tanegashima C"/>
            <person name="Kiyatake I"/>
            <person name="Matsumoto R"/>
            <person name="Murakumo K"/>
            <person name="Nishida K"/>
            <person name="Terakita A"/>
            <person name="Kuratani S"/>
            <person name="Sato K"/>
            <person name="Hyodo S Kuraku.S."/>
        </authorList>
    </citation>
    <scope>NUCLEOTIDE SEQUENCE [LARGE SCALE GENOMIC DNA]</scope>
</reference>
<dbReference type="EMBL" id="BEZZ01016643">
    <property type="protein sequence ID" value="GCC38912.1"/>
    <property type="molecule type" value="Genomic_DNA"/>
</dbReference>
<dbReference type="PANTHER" id="PTHR12904">
    <property type="match status" value="1"/>
</dbReference>
<dbReference type="STRING" id="137246.A0A401T8H5"/>
<gene>
    <name evidence="1" type="ORF">chiPu_0023166</name>
</gene>
<comment type="caution">
    <text evidence="1">The sequence shown here is derived from an EMBL/GenBank/DDBJ whole genome shotgun (WGS) entry which is preliminary data.</text>
</comment>
<dbReference type="Gene3D" id="3.80.10.10">
    <property type="entry name" value="Ribonuclease Inhibitor"/>
    <property type="match status" value="2"/>
</dbReference>
<dbReference type="OMA" id="HTRIHEM"/>
<sequence>LKCLSHLVLDQTKVSDSGMMDYLMCAGASLVHLSLNQTGITERALTVLSKTAQQLRFLSLRQTKVCDVSALKDLPVLQTLYLDNLDLRETSLQALSSHPTLSSLSVSGLHALNGDTTLKIISGLNLTHLKLPDRQTVSDSGIHFLSLLERLTELDLTDYTQVTDQGISSLGRLQRLVKLSLSNTLVTDAGLVHLQSLKNLQELCLDRTRVRSKGVAKCIRNLPRLQ</sequence>